<dbReference type="InterPro" id="IPR029058">
    <property type="entry name" value="AB_hydrolase_fold"/>
</dbReference>
<feature type="domain" description="Dienelactone hydrolase" evidence="1">
    <location>
        <begin position="29"/>
        <end position="253"/>
    </location>
</feature>
<dbReference type="InterPro" id="IPR051049">
    <property type="entry name" value="Dienelactone_hydrolase-like"/>
</dbReference>
<evidence type="ECO:0000259" key="1">
    <source>
        <dbReference type="Pfam" id="PF01738"/>
    </source>
</evidence>
<dbReference type="GO" id="GO:0016787">
    <property type="term" value="F:hydrolase activity"/>
    <property type="evidence" value="ECO:0007669"/>
    <property type="project" value="InterPro"/>
</dbReference>
<evidence type="ECO:0000313" key="2">
    <source>
        <dbReference type="EMBL" id="SUZ74225.1"/>
    </source>
</evidence>
<organism evidence="2">
    <name type="scientific">marine metagenome</name>
    <dbReference type="NCBI Taxonomy" id="408172"/>
    <lineage>
        <taxon>unclassified sequences</taxon>
        <taxon>metagenomes</taxon>
        <taxon>ecological metagenomes</taxon>
    </lineage>
</organism>
<dbReference type="SUPFAM" id="SSF53474">
    <property type="entry name" value="alpha/beta-Hydrolases"/>
    <property type="match status" value="1"/>
</dbReference>
<dbReference type="Pfam" id="PF01738">
    <property type="entry name" value="DLH"/>
    <property type="match status" value="1"/>
</dbReference>
<sequence>MPSFWENLRFAGVREMDDLHGAQGLDMATYVSHPSPSEGNNFPAIIVIMEAFGVTGHIEKVCDQYAANGYVAIAPALYHRQHPNPKLGYDEMPAVQQYMGELRDDELVEDVNVAIDYLQNHYQRTHGQKIGIVGYCVGGRITYLAATSCPGLSAASVYYGGRILVPFGDGPAPIDLTGNITIPVMGNFGDDDENPSQADVKVIDEKLTAAGVTHDFKSYPGAGHGFNCDDRGSYNEAAANDAFARTLGFFNQHVK</sequence>
<gene>
    <name evidence="2" type="ORF">METZ01_LOCUS27079</name>
</gene>
<dbReference type="PANTHER" id="PTHR46623">
    <property type="entry name" value="CARBOXYMETHYLENEBUTENOLIDASE-RELATED"/>
    <property type="match status" value="1"/>
</dbReference>
<name>A0A381Q4H0_9ZZZZ</name>
<dbReference type="InterPro" id="IPR002925">
    <property type="entry name" value="Dienelactn_hydro"/>
</dbReference>
<dbReference type="Gene3D" id="3.40.50.1820">
    <property type="entry name" value="alpha/beta hydrolase"/>
    <property type="match status" value="1"/>
</dbReference>
<reference evidence="2" key="1">
    <citation type="submission" date="2018-05" db="EMBL/GenBank/DDBJ databases">
        <authorList>
            <person name="Lanie J.A."/>
            <person name="Ng W.-L."/>
            <person name="Kazmierczak K.M."/>
            <person name="Andrzejewski T.M."/>
            <person name="Davidsen T.M."/>
            <person name="Wayne K.J."/>
            <person name="Tettelin H."/>
            <person name="Glass J.I."/>
            <person name="Rusch D."/>
            <person name="Podicherti R."/>
            <person name="Tsui H.-C.T."/>
            <person name="Winkler M.E."/>
        </authorList>
    </citation>
    <scope>NUCLEOTIDE SEQUENCE</scope>
</reference>
<dbReference type="EMBL" id="UINC01001204">
    <property type="protein sequence ID" value="SUZ74225.1"/>
    <property type="molecule type" value="Genomic_DNA"/>
</dbReference>
<protein>
    <recommendedName>
        <fullName evidence="1">Dienelactone hydrolase domain-containing protein</fullName>
    </recommendedName>
</protein>
<accession>A0A381Q4H0</accession>
<dbReference type="AlphaFoldDB" id="A0A381Q4H0"/>
<dbReference type="PANTHER" id="PTHR46623:SF6">
    <property type="entry name" value="ALPHA_BETA-HYDROLASES SUPERFAMILY PROTEIN"/>
    <property type="match status" value="1"/>
</dbReference>
<proteinExistence type="predicted"/>